<reference evidence="4" key="1">
    <citation type="submission" date="2023-07" db="EMBL/GenBank/DDBJ databases">
        <title>Sequencing the genomes of 1000 actinobacteria strains.</title>
        <authorList>
            <person name="Klenk H.-P."/>
        </authorList>
    </citation>
    <scope>NUCLEOTIDE SEQUENCE</scope>
    <source>
        <strain evidence="4">DSM 44707</strain>
    </source>
</reference>
<gene>
    <name evidence="4" type="ORF">J2S41_004599</name>
</gene>
<feature type="region of interest" description="Disordered" evidence="2">
    <location>
        <begin position="32"/>
        <end position="92"/>
    </location>
</feature>
<evidence type="ECO:0008006" key="6">
    <source>
        <dbReference type="Google" id="ProtNLM"/>
    </source>
</evidence>
<keyword evidence="1" id="KW-0175">Coiled coil</keyword>
<protein>
    <recommendedName>
        <fullName evidence="6">Pecanex-like protein 1</fullName>
    </recommendedName>
</protein>
<feature type="signal peptide" evidence="3">
    <location>
        <begin position="1"/>
        <end position="29"/>
    </location>
</feature>
<dbReference type="RefSeq" id="WP_310370345.1">
    <property type="nucleotide sequence ID" value="NZ_JAVDYB010000001.1"/>
</dbReference>
<name>A0AAE3YTX4_9ACTN</name>
<evidence type="ECO:0000313" key="4">
    <source>
        <dbReference type="EMBL" id="MDR7277821.1"/>
    </source>
</evidence>
<evidence type="ECO:0000256" key="1">
    <source>
        <dbReference type="SAM" id="Coils"/>
    </source>
</evidence>
<feature type="compositionally biased region" description="Polar residues" evidence="2">
    <location>
        <begin position="58"/>
        <end position="68"/>
    </location>
</feature>
<organism evidence="4 5">
    <name type="scientific">Catenuloplanes atrovinosus</name>
    <dbReference type="NCBI Taxonomy" id="137266"/>
    <lineage>
        <taxon>Bacteria</taxon>
        <taxon>Bacillati</taxon>
        <taxon>Actinomycetota</taxon>
        <taxon>Actinomycetes</taxon>
        <taxon>Micromonosporales</taxon>
        <taxon>Micromonosporaceae</taxon>
        <taxon>Catenuloplanes</taxon>
    </lineage>
</organism>
<evidence type="ECO:0000313" key="5">
    <source>
        <dbReference type="Proteomes" id="UP001183643"/>
    </source>
</evidence>
<feature type="region of interest" description="Disordered" evidence="2">
    <location>
        <begin position="192"/>
        <end position="214"/>
    </location>
</feature>
<proteinExistence type="predicted"/>
<evidence type="ECO:0000256" key="3">
    <source>
        <dbReference type="SAM" id="SignalP"/>
    </source>
</evidence>
<feature type="chain" id="PRO_5042233765" description="Pecanex-like protein 1" evidence="3">
    <location>
        <begin position="30"/>
        <end position="397"/>
    </location>
</feature>
<dbReference type="Proteomes" id="UP001183643">
    <property type="component" value="Unassembled WGS sequence"/>
</dbReference>
<dbReference type="EMBL" id="JAVDYB010000001">
    <property type="protein sequence ID" value="MDR7277821.1"/>
    <property type="molecule type" value="Genomic_DNA"/>
</dbReference>
<dbReference type="AlphaFoldDB" id="A0AAE3YTX4"/>
<keyword evidence="3" id="KW-0732">Signal</keyword>
<accession>A0AAE3YTX4</accession>
<evidence type="ECO:0000256" key="2">
    <source>
        <dbReference type="SAM" id="MobiDB-lite"/>
    </source>
</evidence>
<sequence>MRRRKWIVAAIAAVAVFGGGLAVTTFANAGTWNPRKPRPVSQNCGKEAPGGRAPGGADTTTTQQNGRTVRNHWGDGQVPDCPASPAPVSSNTISCPSVADKLPAVPARAKAEVDRNLALLQTQIDEANKRLKDTQGQGGPNFVNNAILGPLKSKRIATIDRIAIAIGRVAQKPTGLEVLADCALVTTGITPTPAATGNNGNGNNNGNGQAGNGTNGLDILGDSCDASDLQPHTGFQEGNRCVDTEFGEVGAAANNPSLLITRSPERVRVGQQFQLQVSTRNLVRDRFLGAAAGGYYLESSFLTDEGLVRGHFHTACRMLDSLDQAPDPAPAPAFFVATEDGAGGRTPDTVTINVTGMPKTGTAQCAVWAGDGSHRIPMMERANQTPALDVIRIRVTR</sequence>
<feature type="compositionally biased region" description="Gly residues" evidence="2">
    <location>
        <begin position="199"/>
        <end position="214"/>
    </location>
</feature>
<comment type="caution">
    <text evidence="4">The sequence shown here is derived from an EMBL/GenBank/DDBJ whole genome shotgun (WGS) entry which is preliminary data.</text>
</comment>
<keyword evidence="5" id="KW-1185">Reference proteome</keyword>
<feature type="coiled-coil region" evidence="1">
    <location>
        <begin position="110"/>
        <end position="137"/>
    </location>
</feature>